<gene>
    <name evidence="2" type="ORF">HGRIS_009391</name>
</gene>
<proteinExistence type="predicted"/>
<feature type="region of interest" description="Disordered" evidence="1">
    <location>
        <begin position="211"/>
        <end position="230"/>
    </location>
</feature>
<comment type="caution">
    <text evidence="2">The sequence shown here is derived from an EMBL/GenBank/DDBJ whole genome shotgun (WGS) entry which is preliminary data.</text>
</comment>
<dbReference type="EMBL" id="JASNQZ010000012">
    <property type="protein sequence ID" value="KAL0949315.1"/>
    <property type="molecule type" value="Genomic_DNA"/>
</dbReference>
<organism evidence="2 3">
    <name type="scientific">Hohenbuehelia grisea</name>
    <dbReference type="NCBI Taxonomy" id="104357"/>
    <lineage>
        <taxon>Eukaryota</taxon>
        <taxon>Fungi</taxon>
        <taxon>Dikarya</taxon>
        <taxon>Basidiomycota</taxon>
        <taxon>Agaricomycotina</taxon>
        <taxon>Agaricomycetes</taxon>
        <taxon>Agaricomycetidae</taxon>
        <taxon>Agaricales</taxon>
        <taxon>Pleurotineae</taxon>
        <taxon>Pleurotaceae</taxon>
        <taxon>Hohenbuehelia</taxon>
    </lineage>
</organism>
<evidence type="ECO:0000313" key="3">
    <source>
        <dbReference type="Proteomes" id="UP001556367"/>
    </source>
</evidence>
<name>A0ABR3J2E3_9AGAR</name>
<feature type="region of interest" description="Disordered" evidence="1">
    <location>
        <begin position="266"/>
        <end position="286"/>
    </location>
</feature>
<feature type="compositionally biased region" description="Polar residues" evidence="1">
    <location>
        <begin position="268"/>
        <end position="279"/>
    </location>
</feature>
<feature type="region of interest" description="Disordered" evidence="1">
    <location>
        <begin position="82"/>
        <end position="172"/>
    </location>
</feature>
<accession>A0ABR3J2E3</accession>
<reference evidence="3" key="1">
    <citation type="submission" date="2024-06" db="EMBL/GenBank/DDBJ databases">
        <title>Multi-omics analyses provide insights into the biosynthesis of the anticancer antibiotic pleurotin in Hohenbuehelia grisea.</title>
        <authorList>
            <person name="Weaver J.A."/>
            <person name="Alberti F."/>
        </authorList>
    </citation>
    <scope>NUCLEOTIDE SEQUENCE [LARGE SCALE GENOMIC DNA]</scope>
    <source>
        <strain evidence="3">T-177</strain>
    </source>
</reference>
<dbReference type="Proteomes" id="UP001556367">
    <property type="component" value="Unassembled WGS sequence"/>
</dbReference>
<sequence>MRRSGPLQELPLELYVHSDPTTSTNSKLTRSHKRPLSPGAPNLFSPAKRRILAEEGILCPDKTAKSPLSLSSRRIASAAAFADALRGPGSPARKLDFGTPKNNRECHSTQLAQEPLFASPTKTPTRSTHHTLAPSPELTPKSRSNSLPPSDSDVSEMDINASDLPPHSPPRIFRIPLMVPREMPPPPDPQSVHYPGFDVYVDTHLSLPHARDAPREADSARQPDAEWYKENMPPRRKVKKLATAPLPSTTSSRDMKVDMDKLLRAKSTPATPKVSSSGVLASPTPRRRDLNMAMDVVSSPLNSGQRKELKRAMLEEDEAAIVDDDDDMFIV</sequence>
<feature type="compositionally biased region" description="Polar residues" evidence="1">
    <location>
        <begin position="19"/>
        <end position="28"/>
    </location>
</feature>
<evidence type="ECO:0000256" key="1">
    <source>
        <dbReference type="SAM" id="MobiDB-lite"/>
    </source>
</evidence>
<evidence type="ECO:0000313" key="2">
    <source>
        <dbReference type="EMBL" id="KAL0949315.1"/>
    </source>
</evidence>
<feature type="region of interest" description="Disordered" evidence="1">
    <location>
        <begin position="1"/>
        <end position="46"/>
    </location>
</feature>
<protein>
    <submittedName>
        <fullName evidence="2">Uncharacterized protein</fullName>
    </submittedName>
</protein>
<keyword evidence="3" id="KW-1185">Reference proteome</keyword>